<proteinExistence type="predicted"/>
<evidence type="ECO:0000313" key="1">
    <source>
        <dbReference type="EMBL" id="KPC58448.1"/>
    </source>
</evidence>
<dbReference type="InterPro" id="IPR029069">
    <property type="entry name" value="HotDog_dom_sf"/>
</dbReference>
<evidence type="ECO:0008006" key="3">
    <source>
        <dbReference type="Google" id="ProtNLM"/>
    </source>
</evidence>
<comment type="caution">
    <text evidence="1">The sequence shown here is derived from an EMBL/GenBank/DDBJ whole genome shotgun (WGS) entry which is preliminary data.</text>
</comment>
<dbReference type="SUPFAM" id="SSF54637">
    <property type="entry name" value="Thioesterase/thiol ester dehydrase-isomerase"/>
    <property type="match status" value="1"/>
</dbReference>
<gene>
    <name evidence="1" type="ORF">ADL29_39085</name>
</gene>
<evidence type="ECO:0000313" key="2">
    <source>
        <dbReference type="Proteomes" id="UP000037982"/>
    </source>
</evidence>
<name>A0A0N0XRT4_9ACTN</name>
<dbReference type="AlphaFoldDB" id="A0A0N0XRT4"/>
<dbReference type="Gene3D" id="3.10.129.10">
    <property type="entry name" value="Hotdog Thioesterase"/>
    <property type="match status" value="1"/>
</dbReference>
<dbReference type="EMBL" id="LGKG01000207">
    <property type="protein sequence ID" value="KPC58448.1"/>
    <property type="molecule type" value="Genomic_DNA"/>
</dbReference>
<sequence length="281" mass="31509">MRTVRSVVRDCRYSLPCDTSLFTPLQLQPVMAGRIAHTAIARWLCEHLVSYRRLLTEYRTGLVVWSVRIRYERPLRFDDADELQVRVEGRVRHGGRQMEWETCIGAGAEHTSAVAVRVHLVTVPVHLDGDPSLSAQPAPLGPELLGRFPEDEIRGTPHLSPVPGLRRSLDSADPPLARSASPFLIHRAACEVADQWAWTELIALAAAGRERLILDHGQRLPPLRAGLRHPLRSLDAQLSKPCYLFDQGEIASGAWQRNPHLAFTHLVRSRGSNHAVVVEQW</sequence>
<organism evidence="1 2">
    <name type="scientific">Streptomyces chattanoogensis</name>
    <dbReference type="NCBI Taxonomy" id="66876"/>
    <lineage>
        <taxon>Bacteria</taxon>
        <taxon>Bacillati</taxon>
        <taxon>Actinomycetota</taxon>
        <taxon>Actinomycetes</taxon>
        <taxon>Kitasatosporales</taxon>
        <taxon>Streptomycetaceae</taxon>
        <taxon>Streptomyces</taxon>
    </lineage>
</organism>
<dbReference type="PATRIC" id="fig|66876.3.peg.8581"/>
<protein>
    <recommendedName>
        <fullName evidence="3">Thioesterase</fullName>
    </recommendedName>
</protein>
<dbReference type="Proteomes" id="UP000037982">
    <property type="component" value="Unassembled WGS sequence"/>
</dbReference>
<accession>A0A0N0XRT4</accession>
<keyword evidence="2" id="KW-1185">Reference proteome</keyword>
<reference evidence="2" key="1">
    <citation type="submission" date="2015-07" db="EMBL/GenBank/DDBJ databases">
        <authorList>
            <person name="Ju K.-S."/>
            <person name="Doroghazi J.R."/>
            <person name="Metcalf W.W."/>
        </authorList>
    </citation>
    <scope>NUCLEOTIDE SEQUENCE [LARGE SCALE GENOMIC DNA]</scope>
    <source>
        <strain evidence="2">NRRL ISP-5002</strain>
    </source>
</reference>